<dbReference type="EMBL" id="VSRR010075513">
    <property type="protein sequence ID" value="MPC87763.1"/>
    <property type="molecule type" value="Genomic_DNA"/>
</dbReference>
<comment type="caution">
    <text evidence="2">The sequence shown here is derived from an EMBL/GenBank/DDBJ whole genome shotgun (WGS) entry which is preliminary data.</text>
</comment>
<evidence type="ECO:0000313" key="2">
    <source>
        <dbReference type="EMBL" id="MPC87763.1"/>
    </source>
</evidence>
<sequence>MHLRGDLTPPPFPRGNPALGRLATSPVLTCHIVIHVNEIPSFDLFYYSEGSETHNSQAGTHSNRQD</sequence>
<name>A0A5B7IZT6_PORTR</name>
<accession>A0A5B7IZT6</accession>
<evidence type="ECO:0000256" key="1">
    <source>
        <dbReference type="SAM" id="MobiDB-lite"/>
    </source>
</evidence>
<organism evidence="2 3">
    <name type="scientific">Portunus trituberculatus</name>
    <name type="common">Swimming crab</name>
    <name type="synonym">Neptunus trituberculatus</name>
    <dbReference type="NCBI Taxonomy" id="210409"/>
    <lineage>
        <taxon>Eukaryota</taxon>
        <taxon>Metazoa</taxon>
        <taxon>Ecdysozoa</taxon>
        <taxon>Arthropoda</taxon>
        <taxon>Crustacea</taxon>
        <taxon>Multicrustacea</taxon>
        <taxon>Malacostraca</taxon>
        <taxon>Eumalacostraca</taxon>
        <taxon>Eucarida</taxon>
        <taxon>Decapoda</taxon>
        <taxon>Pleocyemata</taxon>
        <taxon>Brachyura</taxon>
        <taxon>Eubrachyura</taxon>
        <taxon>Portunoidea</taxon>
        <taxon>Portunidae</taxon>
        <taxon>Portuninae</taxon>
        <taxon>Portunus</taxon>
    </lineage>
</organism>
<evidence type="ECO:0000313" key="3">
    <source>
        <dbReference type="Proteomes" id="UP000324222"/>
    </source>
</evidence>
<dbReference type="AlphaFoldDB" id="A0A5B7IZT6"/>
<dbReference type="Proteomes" id="UP000324222">
    <property type="component" value="Unassembled WGS sequence"/>
</dbReference>
<keyword evidence="3" id="KW-1185">Reference proteome</keyword>
<reference evidence="2 3" key="1">
    <citation type="submission" date="2019-05" db="EMBL/GenBank/DDBJ databases">
        <title>Another draft genome of Portunus trituberculatus and its Hox gene families provides insights of decapod evolution.</title>
        <authorList>
            <person name="Jeong J.-H."/>
            <person name="Song I."/>
            <person name="Kim S."/>
            <person name="Choi T."/>
            <person name="Kim D."/>
            <person name="Ryu S."/>
            <person name="Kim W."/>
        </authorList>
    </citation>
    <scope>NUCLEOTIDE SEQUENCE [LARGE SCALE GENOMIC DNA]</scope>
    <source>
        <tissue evidence="2">Muscle</tissue>
    </source>
</reference>
<proteinExistence type="predicted"/>
<gene>
    <name evidence="2" type="ORF">E2C01_082636</name>
</gene>
<protein>
    <submittedName>
        <fullName evidence="2">Uncharacterized protein</fullName>
    </submittedName>
</protein>
<feature type="region of interest" description="Disordered" evidence="1">
    <location>
        <begin position="1"/>
        <end position="20"/>
    </location>
</feature>